<evidence type="ECO:0000256" key="1">
    <source>
        <dbReference type="SAM" id="MobiDB-lite"/>
    </source>
</evidence>
<dbReference type="AlphaFoldDB" id="A0A5B7CKY9"/>
<name>A0A5B7CKY9_PORTR</name>
<feature type="region of interest" description="Disordered" evidence="1">
    <location>
        <begin position="1"/>
        <end position="37"/>
    </location>
</feature>
<comment type="caution">
    <text evidence="2">The sequence shown here is derived from an EMBL/GenBank/DDBJ whole genome shotgun (WGS) entry which is preliminary data.</text>
</comment>
<organism evidence="2 3">
    <name type="scientific">Portunus trituberculatus</name>
    <name type="common">Swimming crab</name>
    <name type="synonym">Neptunus trituberculatus</name>
    <dbReference type="NCBI Taxonomy" id="210409"/>
    <lineage>
        <taxon>Eukaryota</taxon>
        <taxon>Metazoa</taxon>
        <taxon>Ecdysozoa</taxon>
        <taxon>Arthropoda</taxon>
        <taxon>Crustacea</taxon>
        <taxon>Multicrustacea</taxon>
        <taxon>Malacostraca</taxon>
        <taxon>Eumalacostraca</taxon>
        <taxon>Eucarida</taxon>
        <taxon>Decapoda</taxon>
        <taxon>Pleocyemata</taxon>
        <taxon>Brachyura</taxon>
        <taxon>Eubrachyura</taxon>
        <taxon>Portunoidea</taxon>
        <taxon>Portunidae</taxon>
        <taxon>Portuninae</taxon>
        <taxon>Portunus</taxon>
    </lineage>
</organism>
<evidence type="ECO:0000313" key="2">
    <source>
        <dbReference type="EMBL" id="MPC09056.1"/>
    </source>
</evidence>
<keyword evidence="3" id="KW-1185">Reference proteome</keyword>
<accession>A0A5B7CKY9</accession>
<dbReference type="Proteomes" id="UP000324222">
    <property type="component" value="Unassembled WGS sequence"/>
</dbReference>
<sequence length="66" mass="7446">MSPRRPPHSRRHPRHSHRSLILSPALPSGDEQETRRPQHADYCPVYCGCGSSRACHSPQGISFDNK</sequence>
<proteinExistence type="predicted"/>
<protein>
    <submittedName>
        <fullName evidence="2">Uncharacterized protein</fullName>
    </submittedName>
</protein>
<evidence type="ECO:0000313" key="3">
    <source>
        <dbReference type="Proteomes" id="UP000324222"/>
    </source>
</evidence>
<reference evidence="2 3" key="1">
    <citation type="submission" date="2019-05" db="EMBL/GenBank/DDBJ databases">
        <title>Another draft genome of Portunus trituberculatus and its Hox gene families provides insights of decapod evolution.</title>
        <authorList>
            <person name="Jeong J.-H."/>
            <person name="Song I."/>
            <person name="Kim S."/>
            <person name="Choi T."/>
            <person name="Kim D."/>
            <person name="Ryu S."/>
            <person name="Kim W."/>
        </authorList>
    </citation>
    <scope>NUCLEOTIDE SEQUENCE [LARGE SCALE GENOMIC DNA]</scope>
    <source>
        <tissue evidence="2">Muscle</tissue>
    </source>
</reference>
<dbReference type="EMBL" id="VSRR010000053">
    <property type="protein sequence ID" value="MPC09056.1"/>
    <property type="molecule type" value="Genomic_DNA"/>
</dbReference>
<feature type="compositionally biased region" description="Basic residues" evidence="1">
    <location>
        <begin position="1"/>
        <end position="18"/>
    </location>
</feature>
<gene>
    <name evidence="2" type="ORF">E2C01_001658</name>
</gene>